<protein>
    <submittedName>
        <fullName evidence="1">Leucine-rich repeat receptor protein kinase</fullName>
    </submittedName>
</protein>
<keyword evidence="2" id="KW-1185">Reference proteome</keyword>
<sequence>MLTLSSVDSECFQSLRGNIGSSLLKLQHLHYLDLSQLDFGGKQIPEFIGSLTKLRFLDLSSANLSGTVPYQLGNLTNLQYLNIGDNEMRVRKLEWLSNLHKLKRLNLESLNLEEAADWLQVISGLPSLRWLHLASSILPTIRYPSLSLVNSSTSLEHLDLSSCGLTNSAHQWLFHVGCNLLTLVLTGNQLQGPIPDSAFSNMTSLLHLYLSFNQITGISKSFGNFSCLRTLDLYNNNLTGQLPDLFFNLSGRVKKSLESLDLYGNMLSGSLPDITEFSSLRELDISLNELDGSFPEKFGQSSPLVSLLLNSNQLWGSLPDLSVFPLLRSLDVSYNLLNGTVNKGLGQLSMLERLDLSSNSLQGTITEVHMSSLSKLKHLEFSDNSQLALNFSPNWVPPFQLDHISLRDCKLGPHFPKWLRNQKNYSYLDISEAGISDTVPTWFWDLSPNLYFLNVSYNHMKGRVSDLSLKSTGWPGIDLSFNSFEGSIPPISPNVTSLNLSKNNFSGSISSLCAIAFVRLTYLDLSENQLSGEMPDYCRFWPKTFILNLANNNFSSKIPNSMDPLCQIISLHLQNNSLTGELPSSLRNCTQLSVIDLKNNRISGTIPTWIGDLSILTILTIRSNHVSENLPPQLCNLTRVQVLDFSQNNVSGKIPKCLNKLTAMLRKESSNKIFPFTFVIPLALTGLSTAASSVEYQDQASLVWKGVDSDYKNILGLVKSIDLSSNQLFGEIPEEITGLVGLISLNLSRNSLTGPIPPKIGRLTFLNSLDLSQNQLNGTIPESFSHSRHLGVLNLSDNNLSGKIPSSTQLQSFDASAYIGNPELCGLPLPNKCPGQEPATPSQVSSIIEHESEDDRLITRGFYVSMVIGFIICFWEVGGTLLLNRK</sequence>
<reference evidence="1 2" key="1">
    <citation type="journal article" date="2023" name="Science">
        <title>Complex scaffold remodeling in plant triterpene biosynthesis.</title>
        <authorList>
            <person name="De La Pena R."/>
            <person name="Hodgson H."/>
            <person name="Liu J.C."/>
            <person name="Stephenson M.J."/>
            <person name="Martin A.C."/>
            <person name="Owen C."/>
            <person name="Harkess A."/>
            <person name="Leebens-Mack J."/>
            <person name="Jimenez L.E."/>
            <person name="Osbourn A."/>
            <person name="Sattely E.S."/>
        </authorList>
    </citation>
    <scope>NUCLEOTIDE SEQUENCE [LARGE SCALE GENOMIC DNA]</scope>
    <source>
        <strain evidence="2">cv. JPN11</strain>
        <tissue evidence="1">Leaf</tissue>
    </source>
</reference>
<proteinExistence type="predicted"/>
<comment type="caution">
    <text evidence="1">The sequence shown here is derived from an EMBL/GenBank/DDBJ whole genome shotgun (WGS) entry which is preliminary data.</text>
</comment>
<evidence type="ECO:0000313" key="1">
    <source>
        <dbReference type="EMBL" id="KAJ4706240.1"/>
    </source>
</evidence>
<dbReference type="Proteomes" id="UP001164539">
    <property type="component" value="Chromosome 11"/>
</dbReference>
<keyword evidence="1" id="KW-0675">Receptor</keyword>
<evidence type="ECO:0000313" key="2">
    <source>
        <dbReference type="Proteomes" id="UP001164539"/>
    </source>
</evidence>
<organism evidence="1 2">
    <name type="scientific">Melia azedarach</name>
    <name type="common">Chinaberry tree</name>
    <dbReference type="NCBI Taxonomy" id="155640"/>
    <lineage>
        <taxon>Eukaryota</taxon>
        <taxon>Viridiplantae</taxon>
        <taxon>Streptophyta</taxon>
        <taxon>Embryophyta</taxon>
        <taxon>Tracheophyta</taxon>
        <taxon>Spermatophyta</taxon>
        <taxon>Magnoliopsida</taxon>
        <taxon>eudicotyledons</taxon>
        <taxon>Gunneridae</taxon>
        <taxon>Pentapetalae</taxon>
        <taxon>rosids</taxon>
        <taxon>malvids</taxon>
        <taxon>Sapindales</taxon>
        <taxon>Meliaceae</taxon>
        <taxon>Melia</taxon>
    </lineage>
</organism>
<dbReference type="EMBL" id="CM051404">
    <property type="protein sequence ID" value="KAJ4706240.1"/>
    <property type="molecule type" value="Genomic_DNA"/>
</dbReference>
<name>A0ACC1X458_MELAZ</name>
<gene>
    <name evidence="1" type="ORF">OWV82_019916</name>
</gene>
<keyword evidence="1" id="KW-0808">Transferase</keyword>
<accession>A0ACC1X458</accession>
<keyword evidence="1" id="KW-0418">Kinase</keyword>